<dbReference type="InterPro" id="IPR004769">
    <property type="entry name" value="Pur_lyase"/>
</dbReference>
<dbReference type="Proteomes" id="UP001592582">
    <property type="component" value="Unassembled WGS sequence"/>
</dbReference>
<proteinExistence type="predicted"/>
<dbReference type="Gene3D" id="1.20.200.10">
    <property type="entry name" value="Fumarase/aspartase (Central domain)"/>
    <property type="match status" value="1"/>
</dbReference>
<comment type="caution">
    <text evidence="1">The sequence shown here is derived from an EMBL/GenBank/DDBJ whole genome shotgun (WGS) entry which is preliminary data.</text>
</comment>
<dbReference type="Pfam" id="PF00206">
    <property type="entry name" value="Lyase_1"/>
    <property type="match status" value="1"/>
</dbReference>
<organism evidence="1 2">
    <name type="scientific">Streptacidiphilus alkalitolerans</name>
    <dbReference type="NCBI Taxonomy" id="3342712"/>
    <lineage>
        <taxon>Bacteria</taxon>
        <taxon>Bacillati</taxon>
        <taxon>Actinomycetota</taxon>
        <taxon>Actinomycetes</taxon>
        <taxon>Kitasatosporales</taxon>
        <taxon>Streptomycetaceae</taxon>
        <taxon>Streptacidiphilus</taxon>
    </lineage>
</organism>
<sequence>MRSVSAKPNIPNVLAARYASGELTRLWSPEHKVILERQLWLAVLKAQADLGIDVPEGAVADYERVLEQVNLASIAERERVTRHDVKARIEEFSALAGHEQIHKGMTSRDLTENVEQLQIRQSLEHVRDRTVAVLVRLAALAAEHSELVMTGRSHNVAAQATTLGKRFASAADEILVAFQRLEELIARYPLRGIKGPVGTSQDMLDLLGGDQDKLADLERRVAGHLGFQQGFTSVGQVYPRSLDYDVLSALVQLAAGPGSLAKTIRLMAGIELVTEGFKEGQVGSSAMPHKMNTRSCERVNGLAVVLRGYASMVSELGGDQWNEGDVSCSVVRRVALPDAFFAFDGLVETFLTVLDEFGAFPAVIAAELDRYLPFLGTTKVLMGAVRAGVGRETAHEAIKEHAVASALAMRAGVRENQLVQRLAEDDRIPMDRAELDALLADKLSFTGAAASQVAEVVRRVEAVAAAHPEAAKYAPGAIL</sequence>
<dbReference type="InterPro" id="IPR020557">
    <property type="entry name" value="Fumarate_lyase_CS"/>
</dbReference>
<dbReference type="Pfam" id="PF10397">
    <property type="entry name" value="ADSL_C"/>
    <property type="match status" value="1"/>
</dbReference>
<dbReference type="InterPro" id="IPR019468">
    <property type="entry name" value="AdenyloSucc_lyase_C"/>
</dbReference>
<dbReference type="PANTHER" id="PTHR43172:SF1">
    <property type="entry name" value="ADENYLOSUCCINATE LYASE"/>
    <property type="match status" value="1"/>
</dbReference>
<dbReference type="Gene3D" id="1.10.275.60">
    <property type="match status" value="1"/>
</dbReference>
<evidence type="ECO:0000313" key="1">
    <source>
        <dbReference type="EMBL" id="MFC1411330.1"/>
    </source>
</evidence>
<dbReference type="PANTHER" id="PTHR43172">
    <property type="entry name" value="ADENYLOSUCCINATE LYASE"/>
    <property type="match status" value="1"/>
</dbReference>
<reference evidence="1 2" key="1">
    <citation type="submission" date="2024-09" db="EMBL/GenBank/DDBJ databases">
        <authorList>
            <person name="Lee S.D."/>
        </authorList>
    </citation>
    <scope>NUCLEOTIDE SEQUENCE [LARGE SCALE GENOMIC DNA]</scope>
    <source>
        <strain evidence="1 2">N1-1</strain>
    </source>
</reference>
<keyword evidence="1" id="KW-0456">Lyase</keyword>
<dbReference type="NCBIfam" id="TIGR00928">
    <property type="entry name" value="purB"/>
    <property type="match status" value="1"/>
</dbReference>
<dbReference type="PRINTS" id="PR00149">
    <property type="entry name" value="FUMRATELYASE"/>
</dbReference>
<dbReference type="SUPFAM" id="SSF48557">
    <property type="entry name" value="L-aspartase-like"/>
    <property type="match status" value="1"/>
</dbReference>
<name>A0ABV6VC80_9ACTN</name>
<dbReference type="SMART" id="SM00998">
    <property type="entry name" value="ADSL_C"/>
    <property type="match status" value="1"/>
</dbReference>
<dbReference type="EC" id="4.3.2.2" evidence="1"/>
<evidence type="ECO:0000313" key="2">
    <source>
        <dbReference type="Proteomes" id="UP001592582"/>
    </source>
</evidence>
<dbReference type="InterPro" id="IPR008948">
    <property type="entry name" value="L-Aspartase-like"/>
</dbReference>
<dbReference type="InterPro" id="IPR000362">
    <property type="entry name" value="Fumarate_lyase_fam"/>
</dbReference>
<accession>A0ABV6VC80</accession>
<protein>
    <submittedName>
        <fullName evidence="1">Adenylosuccinate lyase</fullName>
        <ecNumber evidence="1">4.3.2.2</ecNumber>
    </submittedName>
</protein>
<dbReference type="InterPro" id="IPR022761">
    <property type="entry name" value="Fumarate_lyase_N"/>
</dbReference>
<dbReference type="PROSITE" id="PS00163">
    <property type="entry name" value="FUMARATE_LYASES"/>
    <property type="match status" value="1"/>
</dbReference>
<dbReference type="Gene3D" id="1.10.40.30">
    <property type="entry name" value="Fumarase/aspartase (C-terminal domain)"/>
    <property type="match status" value="1"/>
</dbReference>
<dbReference type="EMBL" id="JBHEZX010000007">
    <property type="protein sequence ID" value="MFC1411330.1"/>
    <property type="molecule type" value="Genomic_DNA"/>
</dbReference>
<dbReference type="GO" id="GO:0016829">
    <property type="term" value="F:lyase activity"/>
    <property type="evidence" value="ECO:0007669"/>
    <property type="project" value="UniProtKB-KW"/>
</dbReference>
<keyword evidence="2" id="KW-1185">Reference proteome</keyword>
<gene>
    <name evidence="1" type="primary">purB</name>
    <name evidence="1" type="ORF">ACEZDG_18865</name>
</gene>